<evidence type="ECO:0000313" key="2">
    <source>
        <dbReference type="Proteomes" id="UP001372526"/>
    </source>
</evidence>
<protein>
    <submittedName>
        <fullName evidence="1">Uncharacterized protein</fullName>
    </submittedName>
</protein>
<accession>A0ABU8FNH4</accession>
<dbReference type="RefSeq" id="WP_336473587.1">
    <property type="nucleotide sequence ID" value="NZ_JBAWSX010000012.1"/>
</dbReference>
<evidence type="ECO:0000313" key="1">
    <source>
        <dbReference type="EMBL" id="MEI4803210.1"/>
    </source>
</evidence>
<gene>
    <name evidence="1" type="ORF">WAZ07_18315</name>
</gene>
<comment type="caution">
    <text evidence="1">The sequence shown here is derived from an EMBL/GenBank/DDBJ whole genome shotgun (WGS) entry which is preliminary data.</text>
</comment>
<name>A0ABU8FNH4_9BACI</name>
<keyword evidence="2" id="KW-1185">Reference proteome</keyword>
<proteinExistence type="predicted"/>
<sequence>MKIGFIIAADYVLQMKQKYNKKHALNKDAFSIILTPCPGLIY</sequence>
<dbReference type="Proteomes" id="UP001372526">
    <property type="component" value="Unassembled WGS sequence"/>
</dbReference>
<reference evidence="1 2" key="1">
    <citation type="submission" date="2024-01" db="EMBL/GenBank/DDBJ databases">
        <title>Seven novel Bacillus-like species.</title>
        <authorList>
            <person name="Liu G."/>
        </authorList>
    </citation>
    <scope>NUCLEOTIDE SEQUENCE [LARGE SCALE GENOMIC DNA]</scope>
    <source>
        <strain evidence="1 2">FJAT-51639</strain>
    </source>
</reference>
<dbReference type="EMBL" id="JBAWSX010000012">
    <property type="protein sequence ID" value="MEI4803210.1"/>
    <property type="molecule type" value="Genomic_DNA"/>
</dbReference>
<organism evidence="1 2">
    <name type="scientific">Bacillus bruguierae</name>
    <dbReference type="NCBI Taxonomy" id="3127667"/>
    <lineage>
        <taxon>Bacteria</taxon>
        <taxon>Bacillati</taxon>
        <taxon>Bacillota</taxon>
        <taxon>Bacilli</taxon>
        <taxon>Bacillales</taxon>
        <taxon>Bacillaceae</taxon>
        <taxon>Bacillus</taxon>
    </lineage>
</organism>